<feature type="transmembrane region" description="Helical" evidence="2">
    <location>
        <begin position="131"/>
        <end position="152"/>
    </location>
</feature>
<feature type="region of interest" description="Disordered" evidence="1">
    <location>
        <begin position="1"/>
        <end position="127"/>
    </location>
</feature>
<evidence type="ECO:0000256" key="2">
    <source>
        <dbReference type="SAM" id="Phobius"/>
    </source>
</evidence>
<keyword evidence="2" id="KW-1133">Transmembrane helix</keyword>
<accession>A0ABW5WBY7</accession>
<comment type="caution">
    <text evidence="3">The sequence shown here is derived from an EMBL/GenBank/DDBJ whole genome shotgun (WGS) entry which is preliminary data.</text>
</comment>
<proteinExistence type="predicted"/>
<feature type="compositionally biased region" description="Basic and acidic residues" evidence="1">
    <location>
        <begin position="1"/>
        <end position="12"/>
    </location>
</feature>
<keyword evidence="2" id="KW-0472">Membrane</keyword>
<dbReference type="RefSeq" id="WP_377391045.1">
    <property type="nucleotide sequence ID" value="NZ_JBHSAN010000024.1"/>
</dbReference>
<protein>
    <recommendedName>
        <fullName evidence="5">Extracellular solute-binding protein</fullName>
    </recommendedName>
</protein>
<evidence type="ECO:0000313" key="4">
    <source>
        <dbReference type="Proteomes" id="UP001597478"/>
    </source>
</evidence>
<gene>
    <name evidence="3" type="ORF">ACFS2C_16760</name>
</gene>
<organism evidence="3 4">
    <name type="scientific">Prauserella oleivorans</name>
    <dbReference type="NCBI Taxonomy" id="1478153"/>
    <lineage>
        <taxon>Bacteria</taxon>
        <taxon>Bacillati</taxon>
        <taxon>Actinomycetota</taxon>
        <taxon>Actinomycetes</taxon>
        <taxon>Pseudonocardiales</taxon>
        <taxon>Pseudonocardiaceae</taxon>
        <taxon>Prauserella</taxon>
    </lineage>
</organism>
<dbReference type="Proteomes" id="UP001597478">
    <property type="component" value="Unassembled WGS sequence"/>
</dbReference>
<keyword evidence="2" id="KW-0812">Transmembrane</keyword>
<name>A0ABW5WBY7_9PSEU</name>
<reference evidence="4" key="1">
    <citation type="journal article" date="2019" name="Int. J. Syst. Evol. Microbiol.">
        <title>The Global Catalogue of Microorganisms (GCM) 10K type strain sequencing project: providing services to taxonomists for standard genome sequencing and annotation.</title>
        <authorList>
            <consortium name="The Broad Institute Genomics Platform"/>
            <consortium name="The Broad Institute Genome Sequencing Center for Infectious Disease"/>
            <person name="Wu L."/>
            <person name="Ma J."/>
        </authorList>
    </citation>
    <scope>NUCLEOTIDE SEQUENCE [LARGE SCALE GENOMIC DNA]</scope>
    <source>
        <strain evidence="4">IBRC-M 10906</strain>
    </source>
</reference>
<keyword evidence="4" id="KW-1185">Reference proteome</keyword>
<evidence type="ECO:0000256" key="1">
    <source>
        <dbReference type="SAM" id="MobiDB-lite"/>
    </source>
</evidence>
<dbReference type="EMBL" id="JBHUOF010000021">
    <property type="protein sequence ID" value="MFD2801045.1"/>
    <property type="molecule type" value="Genomic_DNA"/>
</dbReference>
<sequence>MGRHSRVEHPASDRSGAVTPAAERPAVDAATIRFHSVRGPAAERRAGERTSPPSRSTAGARGGHRTTPSTPPRPEGPASTGPRRVAGSATRRRHVESSPERPDALSSTGSQDALTATGSHRAVGRKPKRRVAAWPIACLVLVGLLVAGWFGWNWADGVVASRAEAQAAACDEGEATLRVAVAPAAMTPVRQAAKTWNDAKTVVHGHCITVDLRSAPSERVLTSLTGAGATGDVPAAWIAEDPSWIDRLRSQQADRIGSTPETLAQGPKGTFTYVSLTGDGVDGVQERAAQSFRSYLLEPAQRRHFTAAGLIAH</sequence>
<feature type="compositionally biased region" description="Polar residues" evidence="1">
    <location>
        <begin position="105"/>
        <end position="118"/>
    </location>
</feature>
<evidence type="ECO:0000313" key="3">
    <source>
        <dbReference type="EMBL" id="MFD2801045.1"/>
    </source>
</evidence>
<evidence type="ECO:0008006" key="5">
    <source>
        <dbReference type="Google" id="ProtNLM"/>
    </source>
</evidence>